<keyword evidence="3" id="KW-1003">Cell membrane</keyword>
<keyword evidence="5 8" id="KW-0812">Transmembrane</keyword>
<protein>
    <submittedName>
        <fullName evidence="9">Cation/multidrug efflux pump</fullName>
    </submittedName>
</protein>
<keyword evidence="10" id="KW-1185">Reference proteome</keyword>
<evidence type="ECO:0000256" key="7">
    <source>
        <dbReference type="ARBA" id="ARBA00023136"/>
    </source>
</evidence>
<dbReference type="Gene3D" id="3.30.2090.10">
    <property type="entry name" value="Multidrug efflux transporter AcrB TolC docking domain, DN and DC subdomains"/>
    <property type="match status" value="2"/>
</dbReference>
<keyword evidence="7 8" id="KW-0472">Membrane</keyword>
<dbReference type="Gene3D" id="3.30.70.1430">
    <property type="entry name" value="Multidrug efflux transporter AcrB pore domain"/>
    <property type="match status" value="2"/>
</dbReference>
<evidence type="ECO:0000313" key="9">
    <source>
        <dbReference type="EMBL" id="PNS07329.1"/>
    </source>
</evidence>
<dbReference type="PANTHER" id="PTHR32063:SF21">
    <property type="entry name" value="MULTIDRUG RESISTANCE PROTEIN MDTB"/>
    <property type="match status" value="1"/>
</dbReference>
<keyword evidence="6 8" id="KW-1133">Transmembrane helix</keyword>
<dbReference type="EMBL" id="NPZB01000002">
    <property type="protein sequence ID" value="PNS07329.1"/>
    <property type="molecule type" value="Genomic_DNA"/>
</dbReference>
<feature type="transmembrane region" description="Helical" evidence="8">
    <location>
        <begin position="882"/>
        <end position="900"/>
    </location>
</feature>
<evidence type="ECO:0000256" key="5">
    <source>
        <dbReference type="ARBA" id="ARBA00022692"/>
    </source>
</evidence>
<evidence type="ECO:0000256" key="8">
    <source>
        <dbReference type="SAM" id="Phobius"/>
    </source>
</evidence>
<comment type="subcellular location">
    <subcellularLocation>
        <location evidence="1">Cell inner membrane</location>
        <topology evidence="1">Multi-pass membrane protein</topology>
    </subcellularLocation>
</comment>
<evidence type="ECO:0000256" key="3">
    <source>
        <dbReference type="ARBA" id="ARBA00022475"/>
    </source>
</evidence>
<dbReference type="RefSeq" id="WP_103075058.1">
    <property type="nucleotide sequence ID" value="NZ_NPZB01000002.1"/>
</dbReference>
<evidence type="ECO:0000256" key="2">
    <source>
        <dbReference type="ARBA" id="ARBA00022448"/>
    </source>
</evidence>
<proteinExistence type="predicted"/>
<dbReference type="OrthoDB" id="9759330at2"/>
<evidence type="ECO:0000313" key="10">
    <source>
        <dbReference type="Proteomes" id="UP000236220"/>
    </source>
</evidence>
<dbReference type="SUPFAM" id="SSF82714">
    <property type="entry name" value="Multidrug efflux transporter AcrB TolC docking domain, DN and DC subdomains"/>
    <property type="match status" value="2"/>
</dbReference>
<feature type="transmembrane region" description="Helical" evidence="8">
    <location>
        <begin position="933"/>
        <end position="958"/>
    </location>
</feature>
<feature type="transmembrane region" description="Helical" evidence="8">
    <location>
        <begin position="431"/>
        <end position="451"/>
    </location>
</feature>
<dbReference type="SUPFAM" id="SSF82866">
    <property type="entry name" value="Multidrug efflux transporter AcrB transmembrane domain"/>
    <property type="match status" value="2"/>
</dbReference>
<dbReference type="PANTHER" id="PTHR32063">
    <property type="match status" value="1"/>
</dbReference>
<feature type="transmembrane region" description="Helical" evidence="8">
    <location>
        <begin position="334"/>
        <end position="353"/>
    </location>
</feature>
<dbReference type="Proteomes" id="UP000236220">
    <property type="component" value="Unassembled WGS sequence"/>
</dbReference>
<reference evidence="9 10" key="1">
    <citation type="submission" date="2017-08" db="EMBL/GenBank/DDBJ databases">
        <title>Lysobacter sylvestris genome.</title>
        <authorList>
            <person name="Zhang D.-C."/>
            <person name="Albuquerque L."/>
            <person name="Franca L."/>
            <person name="Froufe H.J.C."/>
            <person name="Barroso C."/>
            <person name="Egas C."/>
            <person name="Da Costa M."/>
            <person name="Margesin R."/>
        </authorList>
    </citation>
    <scope>NUCLEOTIDE SEQUENCE [LARGE SCALE GENOMIC DNA]</scope>
    <source>
        <strain evidence="9 10">AM20-91</strain>
    </source>
</reference>
<keyword evidence="2" id="KW-0813">Transport</keyword>
<accession>A0A2K1PX31</accession>
<feature type="transmembrane region" description="Helical" evidence="8">
    <location>
        <begin position="360"/>
        <end position="381"/>
    </location>
</feature>
<dbReference type="InterPro" id="IPR027463">
    <property type="entry name" value="AcrB_DN_DC_subdom"/>
</dbReference>
<keyword evidence="4" id="KW-0997">Cell inner membrane</keyword>
<sequence length="1061" mass="113482">MNPSRIFILRPVATTLSMLALLLVGVLAYRLLPLSALPDVDYPTIQVTTLYPGASPEVIATSITAPLERQLGKLPGVRQMSSTSSASASVITLQFDLGLGLDVAEQGVQASINAASNLLPNDLPTPPIYSKVNPADAPILTLALTSNSLSLTQVEDLADTRLAQKISQISGVGLVTLLGGQRLAVRVRANPAALASYGMSLEDIRSSIGSANVNGSKGSFDGPARTYAINANDQLKSAADYRSIVIAYKNGAPVHLSDVADVIEGPENDRLGAWKDTSPAIIMSIQKQPGSNVIRVVDDIKAALPRLAQSMPASVNLSILTDRTITVRASGDDLRLELTFAVVLVVAVIFVFLRSLPATLIPSLSIPLSLVGTFGVMYLAGFSLNNLTMMALTISVGFVVDDAIVVIENISRHLEDGETPVQAALKGSEEIGFTIVSLTVSLLAALIPLLFMGDVIGRLFREFAITLAVALVISASVSLILVPMLCTKMLRISREKLPVQRNEEPGIFDRILAGYGRWLDWVLDRPGLTLLVAAGTLVLTVFLYTIVPKGFFPLQDTGVIQGMSEGPPSISFSAMRVEQEKLGRRILEDPAVVSLSSFIGVDGANKTLNSGSFLINLKPHGERDDVGTVIARLNKSTRDISGIRLFMKPVQDLTIEDRISRTQYQFAVGSPMQADLDTWVPRLVDELSRQPEFAGVTSDLQSQGLQAYLDIDRATAGRLGITPAAIDQVLYDAFGQRQVSTIFTESNDYRVILEVMPEFRRNMKALNKVFLPALNNANQIVQMPPGATPGVTTPPNQAAVSKGQVRLDSVMNISERTGPLVINHLGQFPAATVSFNLAKGASLGAAVERVREVEKALKMPASIDTEFQGAAAAFQASLTNTVLLILAAIVTMYIVLGVLYESFIHPITILSTLPSAGVGALLALMLAGKQLDIVAVIGIILLIGIVKKNAIMMVDFALEAERSQGLSPREAIHQACLLRLRPILMTTFAALFAALPMMLGSGVGSELRQPLGITIVSGMLVSQVLTLFTTPVIYLVLGRLARRFSRGRGGDKSLRLETVGP</sequence>
<dbReference type="Gene3D" id="3.30.70.1440">
    <property type="entry name" value="Multidrug efflux transporter AcrB pore domain"/>
    <property type="match status" value="1"/>
</dbReference>
<dbReference type="GO" id="GO:0005886">
    <property type="term" value="C:plasma membrane"/>
    <property type="evidence" value="ECO:0007669"/>
    <property type="project" value="UniProtKB-SubCell"/>
</dbReference>
<evidence type="ECO:0000256" key="6">
    <source>
        <dbReference type="ARBA" id="ARBA00022989"/>
    </source>
</evidence>
<name>A0A2K1PX31_9GAMM</name>
<dbReference type="Gene3D" id="1.20.1640.10">
    <property type="entry name" value="Multidrug efflux transporter AcrB transmembrane domain"/>
    <property type="match status" value="2"/>
</dbReference>
<dbReference type="Gene3D" id="3.30.70.1320">
    <property type="entry name" value="Multidrug efflux transporter AcrB pore domain like"/>
    <property type="match status" value="1"/>
</dbReference>
<comment type="caution">
    <text evidence="9">The sequence shown here is derived from an EMBL/GenBank/DDBJ whole genome shotgun (WGS) entry which is preliminary data.</text>
</comment>
<dbReference type="InterPro" id="IPR001036">
    <property type="entry name" value="Acrflvin-R"/>
</dbReference>
<feature type="transmembrane region" description="Helical" evidence="8">
    <location>
        <begin position="463"/>
        <end position="486"/>
    </location>
</feature>
<dbReference type="PRINTS" id="PR00702">
    <property type="entry name" value="ACRIFLAVINRP"/>
</dbReference>
<dbReference type="AlphaFoldDB" id="A0A2K1PX31"/>
<feature type="transmembrane region" description="Helical" evidence="8">
    <location>
        <begin position="1011"/>
        <end position="1037"/>
    </location>
</feature>
<dbReference type="SUPFAM" id="SSF82693">
    <property type="entry name" value="Multidrug efflux transporter AcrB pore domain, PN1, PN2, PC1 and PC2 subdomains"/>
    <property type="match status" value="3"/>
</dbReference>
<dbReference type="FunFam" id="1.20.1640.10:FF:000001">
    <property type="entry name" value="Efflux pump membrane transporter"/>
    <property type="match status" value="1"/>
</dbReference>
<dbReference type="FunFam" id="3.30.70.1430:FF:000001">
    <property type="entry name" value="Efflux pump membrane transporter"/>
    <property type="match status" value="1"/>
</dbReference>
<feature type="transmembrane region" description="Helical" evidence="8">
    <location>
        <begin position="978"/>
        <end position="999"/>
    </location>
</feature>
<gene>
    <name evidence="9" type="ORF">Lysil_1505</name>
</gene>
<organism evidence="9 10">
    <name type="scientific">Solilutibacter silvestris</name>
    <dbReference type="NCBI Taxonomy" id="1645665"/>
    <lineage>
        <taxon>Bacteria</taxon>
        <taxon>Pseudomonadati</taxon>
        <taxon>Pseudomonadota</taxon>
        <taxon>Gammaproteobacteria</taxon>
        <taxon>Lysobacterales</taxon>
        <taxon>Lysobacteraceae</taxon>
        <taxon>Solilutibacter</taxon>
    </lineage>
</organism>
<dbReference type="GO" id="GO:0042910">
    <property type="term" value="F:xenobiotic transmembrane transporter activity"/>
    <property type="evidence" value="ECO:0007669"/>
    <property type="project" value="TreeGrafter"/>
</dbReference>
<evidence type="ECO:0000256" key="4">
    <source>
        <dbReference type="ARBA" id="ARBA00022519"/>
    </source>
</evidence>
<dbReference type="Pfam" id="PF00873">
    <property type="entry name" value="ACR_tran"/>
    <property type="match status" value="1"/>
</dbReference>
<evidence type="ECO:0000256" key="1">
    <source>
        <dbReference type="ARBA" id="ARBA00004429"/>
    </source>
</evidence>
<feature type="transmembrane region" description="Helical" evidence="8">
    <location>
        <begin position="527"/>
        <end position="547"/>
    </location>
</feature>